<reference evidence="1" key="1">
    <citation type="journal article" date="2014" name="Front. Microbiol.">
        <title>High frequency of phylogenetically diverse reductive dehalogenase-homologous genes in deep subseafloor sedimentary metagenomes.</title>
        <authorList>
            <person name="Kawai M."/>
            <person name="Futagami T."/>
            <person name="Toyoda A."/>
            <person name="Takaki Y."/>
            <person name="Nishi S."/>
            <person name="Hori S."/>
            <person name="Arai W."/>
            <person name="Tsubouchi T."/>
            <person name="Morono Y."/>
            <person name="Uchiyama I."/>
            <person name="Ito T."/>
            <person name="Fujiyama A."/>
            <person name="Inagaki F."/>
            <person name="Takami H."/>
        </authorList>
    </citation>
    <scope>NUCLEOTIDE SEQUENCE</scope>
    <source>
        <strain evidence="1">Expedition CK06-06</strain>
    </source>
</reference>
<name>X1H9X7_9ZZZZ</name>
<gene>
    <name evidence="1" type="ORF">S03H2_46737</name>
</gene>
<dbReference type="Pfam" id="PF00106">
    <property type="entry name" value="adh_short"/>
    <property type="match status" value="1"/>
</dbReference>
<accession>X1H9X7</accession>
<feature type="non-terminal residue" evidence="1">
    <location>
        <position position="61"/>
    </location>
</feature>
<dbReference type="InterPro" id="IPR002347">
    <property type="entry name" value="SDR_fam"/>
</dbReference>
<organism evidence="1">
    <name type="scientific">marine sediment metagenome</name>
    <dbReference type="NCBI Taxonomy" id="412755"/>
    <lineage>
        <taxon>unclassified sequences</taxon>
        <taxon>metagenomes</taxon>
        <taxon>ecological metagenomes</taxon>
    </lineage>
</organism>
<evidence type="ECO:0000313" key="1">
    <source>
        <dbReference type="EMBL" id="GAH66197.1"/>
    </source>
</evidence>
<proteinExistence type="predicted"/>
<dbReference type="AlphaFoldDB" id="X1H9X7"/>
<dbReference type="SUPFAM" id="SSF51735">
    <property type="entry name" value="NAD(P)-binding Rossmann-fold domains"/>
    <property type="match status" value="1"/>
</dbReference>
<dbReference type="EMBL" id="BARU01029377">
    <property type="protein sequence ID" value="GAH66197.1"/>
    <property type="molecule type" value="Genomic_DNA"/>
</dbReference>
<comment type="caution">
    <text evidence="1">The sequence shown here is derived from an EMBL/GenBank/DDBJ whole genome shotgun (WGS) entry which is preliminary data.</text>
</comment>
<evidence type="ECO:0008006" key="2">
    <source>
        <dbReference type="Google" id="ProtNLM"/>
    </source>
</evidence>
<dbReference type="InterPro" id="IPR036291">
    <property type="entry name" value="NAD(P)-bd_dom_sf"/>
</dbReference>
<protein>
    <recommendedName>
        <fullName evidence="2">Short-chain dehydrogenase/reductase SDR</fullName>
    </recommendedName>
</protein>
<sequence>MNNRFSEKHVLITVGGRGIGFEIARQFGREGARLTIFDYAEDLLDDATQKLKAEGFDVHPF</sequence>
<dbReference type="Gene3D" id="3.40.50.720">
    <property type="entry name" value="NAD(P)-binding Rossmann-like Domain"/>
    <property type="match status" value="1"/>
</dbReference>